<dbReference type="CDD" id="cd00254">
    <property type="entry name" value="LT-like"/>
    <property type="match status" value="1"/>
</dbReference>
<dbReference type="SUPFAM" id="SSF54106">
    <property type="entry name" value="LysM domain"/>
    <property type="match status" value="4"/>
</dbReference>
<dbReference type="AlphaFoldDB" id="A0A3Q9G0U3"/>
<feature type="signal peptide" evidence="2">
    <location>
        <begin position="1"/>
        <end position="46"/>
    </location>
</feature>
<dbReference type="Proteomes" id="UP000280344">
    <property type="component" value="Chromosome"/>
</dbReference>
<dbReference type="Pfam" id="PF01476">
    <property type="entry name" value="LysM"/>
    <property type="match status" value="4"/>
</dbReference>
<dbReference type="InterPro" id="IPR036779">
    <property type="entry name" value="LysM_dom_sf"/>
</dbReference>
<dbReference type="InterPro" id="IPR018392">
    <property type="entry name" value="LysM"/>
</dbReference>
<accession>A0A3Q9G0U3</accession>
<dbReference type="EMBL" id="CP034593">
    <property type="protein sequence ID" value="AZQ76365.1"/>
    <property type="molecule type" value="Genomic_DNA"/>
</dbReference>
<feature type="region of interest" description="Disordered" evidence="1">
    <location>
        <begin position="106"/>
        <end position="131"/>
    </location>
</feature>
<evidence type="ECO:0000256" key="1">
    <source>
        <dbReference type="SAM" id="MobiDB-lite"/>
    </source>
</evidence>
<dbReference type="Gene3D" id="1.10.530.10">
    <property type="match status" value="1"/>
</dbReference>
<dbReference type="PROSITE" id="PS51782">
    <property type="entry name" value="LYSM"/>
    <property type="match status" value="4"/>
</dbReference>
<reference evidence="4 5" key="1">
    <citation type="submission" date="2018-12" db="EMBL/GenBank/DDBJ databases">
        <title>Complete genome sequence of Flaviflexus sp. H23T48.</title>
        <authorList>
            <person name="Bae J.-W."/>
            <person name="Lee J.-Y."/>
        </authorList>
    </citation>
    <scope>NUCLEOTIDE SEQUENCE [LARGE SCALE GENOMIC DNA]</scope>
    <source>
        <strain evidence="4 5">H23T48</strain>
    </source>
</reference>
<feature type="domain" description="LysM" evidence="3">
    <location>
        <begin position="200"/>
        <end position="244"/>
    </location>
</feature>
<gene>
    <name evidence="4" type="ORF">EJ997_02425</name>
</gene>
<organism evidence="4 5">
    <name type="scientific">Flaviflexus ciconiae</name>
    <dbReference type="NCBI Taxonomy" id="2496867"/>
    <lineage>
        <taxon>Bacteria</taxon>
        <taxon>Bacillati</taxon>
        <taxon>Actinomycetota</taxon>
        <taxon>Actinomycetes</taxon>
        <taxon>Actinomycetales</taxon>
        <taxon>Actinomycetaceae</taxon>
        <taxon>Flaviflexus</taxon>
    </lineage>
</organism>
<keyword evidence="2" id="KW-0732">Signal</keyword>
<dbReference type="OrthoDB" id="5244690at2"/>
<feature type="compositionally biased region" description="Low complexity" evidence="1">
    <location>
        <begin position="113"/>
        <end position="131"/>
    </location>
</feature>
<dbReference type="PANTHER" id="PTHR33734:SF22">
    <property type="entry name" value="MEMBRANE-BOUND LYTIC MUREIN TRANSGLYCOSYLASE D"/>
    <property type="match status" value="1"/>
</dbReference>
<feature type="domain" description="LysM" evidence="3">
    <location>
        <begin position="132"/>
        <end position="175"/>
    </location>
</feature>
<dbReference type="SMART" id="SM00257">
    <property type="entry name" value="LysM"/>
    <property type="match status" value="4"/>
</dbReference>
<feature type="domain" description="LysM" evidence="3">
    <location>
        <begin position="268"/>
        <end position="311"/>
    </location>
</feature>
<feature type="compositionally biased region" description="Low complexity" evidence="1">
    <location>
        <begin position="178"/>
        <end position="200"/>
    </location>
</feature>
<dbReference type="KEGG" id="flh:EJ997_02425"/>
<dbReference type="GO" id="GO:0008932">
    <property type="term" value="F:lytic endotransglycosylase activity"/>
    <property type="evidence" value="ECO:0007669"/>
    <property type="project" value="TreeGrafter"/>
</dbReference>
<dbReference type="PROSITE" id="PS51318">
    <property type="entry name" value="TAT"/>
    <property type="match status" value="1"/>
</dbReference>
<dbReference type="Gene3D" id="3.10.350.10">
    <property type="entry name" value="LysM domain"/>
    <property type="match status" value="4"/>
</dbReference>
<protein>
    <submittedName>
        <fullName evidence="4">LysM peptidoglycan-binding domain-containing protein</fullName>
    </submittedName>
</protein>
<dbReference type="Pfam" id="PF01464">
    <property type="entry name" value="SLT"/>
    <property type="match status" value="1"/>
</dbReference>
<evidence type="ECO:0000259" key="3">
    <source>
        <dbReference type="PROSITE" id="PS51782"/>
    </source>
</evidence>
<keyword evidence="5" id="KW-1185">Reference proteome</keyword>
<dbReference type="InterPro" id="IPR006311">
    <property type="entry name" value="TAT_signal"/>
</dbReference>
<dbReference type="PANTHER" id="PTHR33734">
    <property type="entry name" value="LYSM DOMAIN-CONTAINING GPI-ANCHORED PROTEIN 2"/>
    <property type="match status" value="1"/>
</dbReference>
<dbReference type="CDD" id="cd00118">
    <property type="entry name" value="LysM"/>
    <property type="match status" value="4"/>
</dbReference>
<feature type="chain" id="PRO_5018569948" evidence="2">
    <location>
        <begin position="47"/>
        <end position="485"/>
    </location>
</feature>
<proteinExistence type="predicted"/>
<dbReference type="InterPro" id="IPR023346">
    <property type="entry name" value="Lysozyme-like_dom_sf"/>
</dbReference>
<evidence type="ECO:0000313" key="4">
    <source>
        <dbReference type="EMBL" id="AZQ76365.1"/>
    </source>
</evidence>
<feature type="region of interest" description="Disordered" evidence="1">
    <location>
        <begin position="247"/>
        <end position="269"/>
    </location>
</feature>
<feature type="region of interest" description="Disordered" evidence="1">
    <location>
        <begin position="178"/>
        <end position="201"/>
    </location>
</feature>
<name>A0A3Q9G0U3_9ACTO</name>
<dbReference type="SUPFAM" id="SSF53955">
    <property type="entry name" value="Lysozyme-like"/>
    <property type="match status" value="1"/>
</dbReference>
<sequence>MNNIIIKLIGNVTCLGGSMSYSRRSFGVTMAATAAIGALAPLPASATDLPADNPALKLPTATYQVASGDSVWEISQRFGVSMNSIIEANGLGRSAVIYPGQRLEIPSSGSTQSTAPAASSGSNTTGSSASAKTYTVKRGDTLSGIALKNGTSVSALKSNNGLSSDIIYPGQKLSLTASSSSNSASSSSSSSASNGSSSASTYTVKRGDTLGAIAARHNTTVSAIVTASGLKNANMIYPGQVLKLSGSASTSTPASSTPSTPAPSAESTTYTVKRGDTLGAIASKHGTTVSAIMRASGLSSTVIYPGQVLTVAGTASNTGGGSYDLVPNTFLHYTYPDATVRSANENKAYLNSIAVPSRAETQAMVRQVAIQYGVDPALAQAHAFRESGFDARAVSPANAIGTMQVIPSSGEWASDLVGRDLNLLDPYENIVAGVVIIRQLQASAGSLDAGIAGYYQGLGSVRRYGMFSDTQQYVQRVKASMAQFR</sequence>
<feature type="domain" description="LysM" evidence="3">
    <location>
        <begin position="61"/>
        <end position="105"/>
    </location>
</feature>
<evidence type="ECO:0000313" key="5">
    <source>
        <dbReference type="Proteomes" id="UP000280344"/>
    </source>
</evidence>
<dbReference type="InterPro" id="IPR008258">
    <property type="entry name" value="Transglycosylase_SLT_dom_1"/>
</dbReference>
<evidence type="ECO:0000256" key="2">
    <source>
        <dbReference type="SAM" id="SignalP"/>
    </source>
</evidence>